<evidence type="ECO:0000313" key="2">
    <source>
        <dbReference type="EMBL" id="OHT43788.1"/>
    </source>
</evidence>
<reference evidence="4" key="1">
    <citation type="submission" date="2016-09" db="EMBL/GenBank/DDBJ databases">
        <authorList>
            <person name="Chen S."/>
            <person name="Walker E."/>
        </authorList>
    </citation>
    <scope>NUCLEOTIDE SEQUENCE [LARGE SCALE GENOMIC DNA]</scope>
    <source>
        <strain evidence="4">MSU</strain>
    </source>
</reference>
<dbReference type="CDD" id="cd10032">
    <property type="entry name" value="UDG-F6_HDG"/>
    <property type="match status" value="1"/>
</dbReference>
<dbReference type="SUPFAM" id="SSF52141">
    <property type="entry name" value="Uracil-DNA glycosylase-like"/>
    <property type="match status" value="1"/>
</dbReference>
<feature type="domain" description="Uracil-DNA glycosylase-like" evidence="1">
    <location>
        <begin position="7"/>
        <end position="155"/>
    </location>
</feature>
<evidence type="ECO:0000313" key="3">
    <source>
        <dbReference type="EMBL" id="OXB20555.1"/>
    </source>
</evidence>
<dbReference type="NCBIfam" id="TIGR04274">
    <property type="entry name" value="hypoxanDNAglyco"/>
    <property type="match status" value="1"/>
</dbReference>
<dbReference type="OrthoDB" id="9799921at2"/>
<protein>
    <submittedName>
        <fullName evidence="2">DNA-deoxyinosine glycosylase</fullName>
    </submittedName>
</protein>
<dbReference type="RefSeq" id="WP_070908231.1">
    <property type="nucleotide sequence ID" value="NZ_MIKE01000026.1"/>
</dbReference>
<comment type="caution">
    <text evidence="2">The sequence shown here is derived from an EMBL/GenBank/DDBJ whole genome shotgun (WGS) entry which is preliminary data.</text>
</comment>
<evidence type="ECO:0000259" key="1">
    <source>
        <dbReference type="SMART" id="SM00986"/>
    </source>
</evidence>
<reference evidence="2" key="2">
    <citation type="submission" date="2016-09" db="EMBL/GenBank/DDBJ databases">
        <authorList>
            <person name="Capua I."/>
            <person name="De Benedictis P."/>
            <person name="Joannis T."/>
            <person name="Lombin L.H."/>
            <person name="Cattoli G."/>
        </authorList>
    </citation>
    <scope>NUCLEOTIDE SEQUENCE [LARGE SCALE GENOMIC DNA]</scope>
    <source>
        <strain evidence="2">MSU</strain>
    </source>
</reference>
<dbReference type="SMART" id="SM00986">
    <property type="entry name" value="UDG"/>
    <property type="match status" value="1"/>
</dbReference>
<reference evidence="3 5" key="3">
    <citation type="submission" date="2016-11" db="EMBL/GenBank/DDBJ databases">
        <title>Whole genomes of Flavobacteriaceae.</title>
        <authorList>
            <person name="Stine C."/>
            <person name="Li C."/>
            <person name="Tadesse D."/>
        </authorList>
    </citation>
    <scope>NUCLEOTIDE SEQUENCE [LARGE SCALE GENOMIC DNA]</scope>
    <source>
        <strain evidence="3 5">ATCC BAA-2541</strain>
    </source>
</reference>
<proteinExistence type="predicted"/>
<organism evidence="2 4">
    <name type="scientific">Flavobacterium tructae</name>
    <dbReference type="NCBI Taxonomy" id="1114873"/>
    <lineage>
        <taxon>Bacteria</taxon>
        <taxon>Pseudomonadati</taxon>
        <taxon>Bacteroidota</taxon>
        <taxon>Flavobacteriia</taxon>
        <taxon>Flavobacteriales</taxon>
        <taxon>Flavobacteriaceae</taxon>
        <taxon>Flavobacterium</taxon>
    </lineage>
</organism>
<evidence type="ECO:0000313" key="5">
    <source>
        <dbReference type="Proteomes" id="UP000198319"/>
    </source>
</evidence>
<dbReference type="EMBL" id="MIKE01000026">
    <property type="protein sequence ID" value="OHT43788.1"/>
    <property type="molecule type" value="Genomic_DNA"/>
</dbReference>
<dbReference type="InterPro" id="IPR026353">
    <property type="entry name" value="Hypoxan-DNA_Glyclase"/>
</dbReference>
<dbReference type="Proteomes" id="UP000180252">
    <property type="component" value="Unassembled WGS sequence"/>
</dbReference>
<dbReference type="Proteomes" id="UP000198319">
    <property type="component" value="Unassembled WGS sequence"/>
</dbReference>
<accession>A0A1S1J1Y2</accession>
<sequence length="171" mass="19561">MKSFSFPPISNKDAVILILGTMPGTKSLELNQYYGHNQNNFWKFMFVILKEDLSSDYETRKALLQKNNIAVWDVLQHCDRIGSLDSAIKNETPNDFETFLEQHPNITTILFNGQKAAAFFKKYVQLKKNYHLITLPSTSPANAGKSYESKLQEWKISVDPHHNNASTPHTD</sequence>
<gene>
    <name evidence="3" type="ORF">B0A71_07080</name>
    <name evidence="2" type="ORF">BHE19_15690</name>
</gene>
<dbReference type="InterPro" id="IPR036895">
    <property type="entry name" value="Uracil-DNA_glycosylase-like_sf"/>
</dbReference>
<keyword evidence="5" id="KW-1185">Reference proteome</keyword>
<dbReference type="EMBL" id="MUHG01000013">
    <property type="protein sequence ID" value="OXB20555.1"/>
    <property type="molecule type" value="Genomic_DNA"/>
</dbReference>
<evidence type="ECO:0000313" key="4">
    <source>
        <dbReference type="Proteomes" id="UP000180252"/>
    </source>
</evidence>
<dbReference type="Pfam" id="PF03167">
    <property type="entry name" value="UDG"/>
    <property type="match status" value="1"/>
</dbReference>
<name>A0A1S1J1Y2_9FLAO</name>
<dbReference type="Gene3D" id="3.40.470.10">
    <property type="entry name" value="Uracil-DNA glycosylase-like domain"/>
    <property type="match status" value="1"/>
</dbReference>
<dbReference type="STRING" id="1278819.BHE19_15690"/>
<dbReference type="SMART" id="SM00987">
    <property type="entry name" value="UreE_C"/>
    <property type="match status" value="1"/>
</dbReference>
<dbReference type="InterPro" id="IPR005122">
    <property type="entry name" value="Uracil-DNA_glycosylase-like"/>
</dbReference>
<dbReference type="AlphaFoldDB" id="A0A1S1J1Y2"/>